<name>A0A1G7J578_9GAMM</name>
<sequence length="65" mass="7052">MNTHLCPACGQPNRCTQAASDSPVTHCWCFEVDVKPQALQDLPPEALDRACLCPRCAQALPAQDD</sequence>
<accession>A0A1G7J578</accession>
<proteinExistence type="predicted"/>
<dbReference type="Pfam" id="PF14375">
    <property type="entry name" value="Cys_rich_CWC"/>
    <property type="match status" value="1"/>
</dbReference>
<dbReference type="InterPro" id="IPR032720">
    <property type="entry name" value="Cys_rich_CWC"/>
</dbReference>
<organism evidence="1 2">
    <name type="scientific">Phytopseudomonas seleniipraecipitans</name>
    <dbReference type="NCBI Taxonomy" id="640205"/>
    <lineage>
        <taxon>Bacteria</taxon>
        <taxon>Pseudomonadati</taxon>
        <taxon>Pseudomonadota</taxon>
        <taxon>Gammaproteobacteria</taxon>
        <taxon>Pseudomonadales</taxon>
        <taxon>Pseudomonadaceae</taxon>
        <taxon>Phytopseudomonas</taxon>
    </lineage>
</organism>
<dbReference type="AlphaFoldDB" id="A0A1G7J578"/>
<reference evidence="1 2" key="1">
    <citation type="submission" date="2016-10" db="EMBL/GenBank/DDBJ databases">
        <authorList>
            <person name="de Groot N.N."/>
        </authorList>
    </citation>
    <scope>NUCLEOTIDE SEQUENCE [LARGE SCALE GENOMIC DNA]</scope>
    <source>
        <strain evidence="1 2">LMG 25475</strain>
    </source>
</reference>
<dbReference type="OrthoDB" id="8912324at2"/>
<dbReference type="Proteomes" id="UP000243378">
    <property type="component" value="Unassembled WGS sequence"/>
</dbReference>
<evidence type="ECO:0000313" key="2">
    <source>
        <dbReference type="Proteomes" id="UP000243378"/>
    </source>
</evidence>
<dbReference type="RefSeq" id="WP_092365392.1">
    <property type="nucleotide sequence ID" value="NZ_FNBM01000002.1"/>
</dbReference>
<dbReference type="EMBL" id="FNBM01000002">
    <property type="protein sequence ID" value="SDF20008.1"/>
    <property type="molecule type" value="Genomic_DNA"/>
</dbReference>
<protein>
    <submittedName>
        <fullName evidence="1">Cysteine-rich CWC</fullName>
    </submittedName>
</protein>
<gene>
    <name evidence="1" type="ORF">SAMN05216381_0987</name>
</gene>
<evidence type="ECO:0000313" key="1">
    <source>
        <dbReference type="EMBL" id="SDF20008.1"/>
    </source>
</evidence>
<dbReference type="STRING" id="640205.SAMN05216381_0987"/>